<reference evidence="4" key="1">
    <citation type="submission" date="2017-06" db="EMBL/GenBank/DDBJ databases">
        <authorList>
            <person name="Cremers G."/>
        </authorList>
    </citation>
    <scope>NUCLEOTIDE SEQUENCE [LARGE SCALE GENOMIC DNA]</scope>
</reference>
<feature type="region of interest" description="Disordered" evidence="1">
    <location>
        <begin position="70"/>
        <end position="196"/>
    </location>
</feature>
<evidence type="ECO:0000313" key="4">
    <source>
        <dbReference type="Proteomes" id="UP000218615"/>
    </source>
</evidence>
<feature type="compositionally biased region" description="Basic and acidic residues" evidence="1">
    <location>
        <begin position="97"/>
        <end position="126"/>
    </location>
</feature>
<name>A0A284VN19_9EURY</name>
<dbReference type="AlphaFoldDB" id="A0A284VN19"/>
<keyword evidence="2" id="KW-0812">Transmembrane</keyword>
<keyword evidence="2" id="KW-1133">Transmembrane helix</keyword>
<proteinExistence type="predicted"/>
<feature type="region of interest" description="Disordered" evidence="1">
    <location>
        <begin position="219"/>
        <end position="249"/>
    </location>
</feature>
<keyword evidence="4" id="KW-1185">Reference proteome</keyword>
<accession>A0A284VN19</accession>
<organism evidence="3 4">
    <name type="scientific">Candidatus Methanoperedens nitratireducens</name>
    <dbReference type="NCBI Taxonomy" id="1392998"/>
    <lineage>
        <taxon>Archaea</taxon>
        <taxon>Methanobacteriati</taxon>
        <taxon>Methanobacteriota</taxon>
        <taxon>Stenosarchaea group</taxon>
        <taxon>Methanomicrobia</taxon>
        <taxon>Methanosarcinales</taxon>
        <taxon>ANME-2 cluster</taxon>
        <taxon>Candidatus Methanoperedentaceae</taxon>
        <taxon>Candidatus Methanoperedens</taxon>
    </lineage>
</organism>
<dbReference type="RefSeq" id="WP_096205010.1">
    <property type="nucleotide sequence ID" value="NZ_FZMP01000107.1"/>
</dbReference>
<evidence type="ECO:0000256" key="1">
    <source>
        <dbReference type="SAM" id="MobiDB-lite"/>
    </source>
</evidence>
<evidence type="ECO:0000313" key="3">
    <source>
        <dbReference type="EMBL" id="SNQ60603.1"/>
    </source>
</evidence>
<dbReference type="EMBL" id="FZMP01000107">
    <property type="protein sequence ID" value="SNQ60603.1"/>
    <property type="molecule type" value="Genomic_DNA"/>
</dbReference>
<gene>
    <name evidence="3" type="ORF">MNV_1950005</name>
</gene>
<keyword evidence="2" id="KW-0472">Membrane</keyword>
<feature type="transmembrane region" description="Helical" evidence="2">
    <location>
        <begin position="6"/>
        <end position="27"/>
    </location>
</feature>
<evidence type="ECO:0000256" key="2">
    <source>
        <dbReference type="SAM" id="Phobius"/>
    </source>
</evidence>
<sequence>MAIDLTSTEALLLITDLILIIIVVYLVDRLRKIKKNTKTAEEKQSLETAVPLEVKPDLSVVKINKPEKAELKPGDGQTVLASPVNTEPAPEQDELEDRLLEELHAIPSEVKSETETKEPGILKLEDEPPGENPAGTVLGDAKPGKVRKPRRKKRSKSKKAADSGEAAQTVNGETKPAAGKKAGRKKKVAEQAGQIVEVKPAQEIVKEENADAVVKVEKAEEIVKEEKPEVPVEEKKPEELKDSKKDSLF</sequence>
<protein>
    <submittedName>
        <fullName evidence="3">Uncharacterized protein</fullName>
    </submittedName>
</protein>
<feature type="compositionally biased region" description="Basic residues" evidence="1">
    <location>
        <begin position="144"/>
        <end position="158"/>
    </location>
</feature>
<dbReference type="Proteomes" id="UP000218615">
    <property type="component" value="Unassembled WGS sequence"/>
</dbReference>